<evidence type="ECO:0000313" key="2">
    <source>
        <dbReference type="EMBL" id="RQP23724.1"/>
    </source>
</evidence>
<sequence length="93" mass="10057">MSAAPQGVAAADIEAALRDALTPEALEVQDDSHLHAGHAGAREGRHFTVRITTTRFNGLSRIGRHRLVYDALQFLIPRGIHALAIEARAPGER</sequence>
<dbReference type="PANTHER" id="PTHR46230:SF7">
    <property type="entry name" value="BOLA-LIKE PROTEIN 1"/>
    <property type="match status" value="1"/>
</dbReference>
<comment type="similarity">
    <text evidence="1">Belongs to the BolA/IbaG family.</text>
</comment>
<comment type="caution">
    <text evidence="2">The sequence shown here is derived from an EMBL/GenBank/DDBJ whole genome shotgun (WGS) entry which is preliminary data.</text>
</comment>
<dbReference type="PANTHER" id="PTHR46230">
    <property type="match status" value="1"/>
</dbReference>
<keyword evidence="3" id="KW-1185">Reference proteome</keyword>
<dbReference type="Proteomes" id="UP000267464">
    <property type="component" value="Unassembled WGS sequence"/>
</dbReference>
<dbReference type="RefSeq" id="WP_124541446.1">
    <property type="nucleotide sequence ID" value="NZ_QUSW01000004.1"/>
</dbReference>
<dbReference type="AlphaFoldDB" id="A0A3N7HNK3"/>
<dbReference type="SUPFAM" id="SSF82657">
    <property type="entry name" value="BolA-like"/>
    <property type="match status" value="1"/>
</dbReference>
<reference evidence="2 3" key="1">
    <citation type="submission" date="2018-08" db="EMBL/GenBank/DDBJ databases">
        <authorList>
            <person name="Khan S.A."/>
            <person name="Jeon C.O."/>
            <person name="Chun B.H."/>
            <person name="Jeong S.E."/>
        </authorList>
    </citation>
    <scope>NUCLEOTIDE SEQUENCE [LARGE SCALE GENOMIC DNA]</scope>
    <source>
        <strain evidence="2 3">S-16</strain>
    </source>
</reference>
<dbReference type="InterPro" id="IPR002634">
    <property type="entry name" value="BolA"/>
</dbReference>
<dbReference type="InterPro" id="IPR036065">
    <property type="entry name" value="BolA-like_sf"/>
</dbReference>
<dbReference type="Gene3D" id="3.30.300.90">
    <property type="entry name" value="BolA-like"/>
    <property type="match status" value="1"/>
</dbReference>
<reference evidence="2 3" key="2">
    <citation type="submission" date="2018-12" db="EMBL/GenBank/DDBJ databases">
        <title>Rhizobacter gummiphilus sp. nov., a rubber-degrading bacterium isolated from the soil of a botanical garden in Japan.</title>
        <authorList>
            <person name="Shunsuke S.S."/>
        </authorList>
    </citation>
    <scope>NUCLEOTIDE SEQUENCE [LARGE SCALE GENOMIC DNA]</scope>
    <source>
        <strain evidence="2 3">S-16</strain>
    </source>
</reference>
<name>A0A3N7HNK3_9BURK</name>
<dbReference type="GO" id="GO:0016226">
    <property type="term" value="P:iron-sulfur cluster assembly"/>
    <property type="evidence" value="ECO:0007669"/>
    <property type="project" value="TreeGrafter"/>
</dbReference>
<evidence type="ECO:0000313" key="3">
    <source>
        <dbReference type="Proteomes" id="UP000267464"/>
    </source>
</evidence>
<gene>
    <name evidence="2" type="ORF">DZC73_16490</name>
</gene>
<evidence type="ECO:0000256" key="1">
    <source>
        <dbReference type="RuleBase" id="RU003860"/>
    </source>
</evidence>
<dbReference type="Pfam" id="PF01722">
    <property type="entry name" value="BolA"/>
    <property type="match status" value="1"/>
</dbReference>
<protein>
    <submittedName>
        <fullName evidence="2">BolA family transcriptional regulator</fullName>
    </submittedName>
</protein>
<organism evidence="2 3">
    <name type="scientific">Piscinibacter terrae</name>
    <dbReference type="NCBI Taxonomy" id="2496871"/>
    <lineage>
        <taxon>Bacteria</taxon>
        <taxon>Pseudomonadati</taxon>
        <taxon>Pseudomonadota</taxon>
        <taxon>Betaproteobacteria</taxon>
        <taxon>Burkholderiales</taxon>
        <taxon>Sphaerotilaceae</taxon>
        <taxon>Piscinibacter</taxon>
    </lineage>
</organism>
<dbReference type="PIRSF" id="PIRSF003113">
    <property type="entry name" value="BolA"/>
    <property type="match status" value="1"/>
</dbReference>
<proteinExistence type="inferred from homology"/>
<dbReference type="OrthoDB" id="5296536at2"/>
<accession>A0A3N7HNK3</accession>
<dbReference type="EMBL" id="QUSW01000004">
    <property type="protein sequence ID" value="RQP23724.1"/>
    <property type="molecule type" value="Genomic_DNA"/>
</dbReference>